<accession>A0AAD6G242</accession>
<dbReference type="RefSeq" id="XP_056765008.1">
    <property type="nucleotide sequence ID" value="XM_056909304.1"/>
</dbReference>
<comment type="caution">
    <text evidence="1">The sequence shown here is derived from an EMBL/GenBank/DDBJ whole genome shotgun (WGS) entry which is preliminary data.</text>
</comment>
<dbReference type="EMBL" id="JAPVEA010000006">
    <property type="protein sequence ID" value="KAJ5449473.1"/>
    <property type="molecule type" value="Genomic_DNA"/>
</dbReference>
<dbReference type="GeneID" id="81599547"/>
<protein>
    <submittedName>
        <fullName evidence="1">Uncharacterized protein</fullName>
    </submittedName>
</protein>
<evidence type="ECO:0000313" key="2">
    <source>
        <dbReference type="Proteomes" id="UP001213681"/>
    </source>
</evidence>
<organism evidence="1 2">
    <name type="scientific">Penicillium daleae</name>
    <dbReference type="NCBI Taxonomy" id="63821"/>
    <lineage>
        <taxon>Eukaryota</taxon>
        <taxon>Fungi</taxon>
        <taxon>Dikarya</taxon>
        <taxon>Ascomycota</taxon>
        <taxon>Pezizomycotina</taxon>
        <taxon>Eurotiomycetes</taxon>
        <taxon>Eurotiomycetidae</taxon>
        <taxon>Eurotiales</taxon>
        <taxon>Aspergillaceae</taxon>
        <taxon>Penicillium</taxon>
    </lineage>
</organism>
<reference evidence="1" key="2">
    <citation type="journal article" date="2023" name="IMA Fungus">
        <title>Comparative genomic study of the Penicillium genus elucidates a diverse pangenome and 15 lateral gene transfer events.</title>
        <authorList>
            <person name="Petersen C."/>
            <person name="Sorensen T."/>
            <person name="Nielsen M.R."/>
            <person name="Sondergaard T.E."/>
            <person name="Sorensen J.L."/>
            <person name="Fitzpatrick D.A."/>
            <person name="Frisvad J.C."/>
            <person name="Nielsen K.L."/>
        </authorList>
    </citation>
    <scope>NUCLEOTIDE SEQUENCE</scope>
    <source>
        <strain evidence="1">IBT 16125</strain>
    </source>
</reference>
<keyword evidence="2" id="KW-1185">Reference proteome</keyword>
<gene>
    <name evidence="1" type="ORF">N7458_005922</name>
</gene>
<evidence type="ECO:0000313" key="1">
    <source>
        <dbReference type="EMBL" id="KAJ5449473.1"/>
    </source>
</evidence>
<dbReference type="Proteomes" id="UP001213681">
    <property type="component" value="Unassembled WGS sequence"/>
</dbReference>
<dbReference type="AlphaFoldDB" id="A0AAD6G242"/>
<name>A0AAD6G242_9EURO</name>
<sequence length="132" mass="15369">MNVDWERLKLLRSHANRLQKNVGYVGLDETEVQCTKSGIDHDHLMFLENSLRVIMQRQEVDALLNESPDFFTTDYTQRLERLCDFLDHSVNVALLQKHEPLGSPQVYGRQNLDALLNILSRTDWRFVMVTGP</sequence>
<proteinExistence type="predicted"/>
<reference evidence="1" key="1">
    <citation type="submission" date="2022-12" db="EMBL/GenBank/DDBJ databases">
        <authorList>
            <person name="Petersen C."/>
        </authorList>
    </citation>
    <scope>NUCLEOTIDE SEQUENCE</scope>
    <source>
        <strain evidence="1">IBT 16125</strain>
    </source>
</reference>